<dbReference type="GO" id="GO:0008081">
    <property type="term" value="F:phosphoric diester hydrolase activity"/>
    <property type="evidence" value="ECO:0007669"/>
    <property type="project" value="InterPro"/>
</dbReference>
<gene>
    <name evidence="2" type="ORF">Vafri_14905</name>
</gene>
<dbReference type="AlphaFoldDB" id="A0A8J4BF75"/>
<accession>A0A8J4BF75</accession>
<dbReference type="Gene3D" id="3.20.20.190">
    <property type="entry name" value="Phosphatidylinositol (PI) phosphodiesterase"/>
    <property type="match status" value="1"/>
</dbReference>
<sequence>MPVNGTLASIRTWFDHLFSVLVKLWRELSARTRPHSLLGAQARWQHSASRHQQGRLQQLALGGVLAMLVLALLYFDSGSSRHRDSTAVVLPKSSLTTEGQVPLNIYSKNSAADDKALCRALSQMQVCSHRSSLGQSDKGDESPLLERMARLAANGIVCYDIDVTATADGQLVVGHPSHIAAELRSAGRMVAPGQLDTIPWSEYVSAGLDKRHPLLQEVLTVFTKIVTNSDLGQDVGYSGGVGRETAGAGNDAASEVVGAIAARTTERGEADGGVGGGDGGEAGVATVQFSGAVAMTEGRHGGSEAATQGVQQEEEQQKLQEGEEGVTVAPTQGKGRKDGLDKHSEQQKQKQRRQGWRPPALSAQTQQQQQAEMKPTDVAEKHQQQKRDQQQRRQQAVQSRRRLHVLQEHGGDKAAAQQQQQQKVADAQGQGQGQGITAVWDHPTALLLVELKDSAMRVPVAEAVHNATRNLGIQSHVGLWLPRVGRVEGLSGEQSGGQGQTTQTQTQAVLGHLQQLGSGLLKVLGLPDISRLTNGTRLALPLMLQHGDAVTYDLFGPSIMHSDAALAEVAAAAAGRPVVTWVVDTIDEATRVARAGGRLIVANEPLLMRSRLHAVSTTCSGAVDGEAAGAEEGKEVRVVERGN</sequence>
<keyword evidence="3" id="KW-1185">Reference proteome</keyword>
<feature type="compositionally biased region" description="Basic and acidic residues" evidence="1">
    <location>
        <begin position="335"/>
        <end position="348"/>
    </location>
</feature>
<feature type="compositionally biased region" description="Low complexity" evidence="1">
    <location>
        <begin position="413"/>
        <end position="429"/>
    </location>
</feature>
<evidence type="ECO:0000256" key="1">
    <source>
        <dbReference type="SAM" id="MobiDB-lite"/>
    </source>
</evidence>
<dbReference type="InterPro" id="IPR017946">
    <property type="entry name" value="PLC-like_Pdiesterase_TIM-brl"/>
</dbReference>
<protein>
    <submittedName>
        <fullName evidence="2">Uncharacterized protein</fullName>
    </submittedName>
</protein>
<feature type="region of interest" description="Disordered" evidence="1">
    <location>
        <begin position="298"/>
        <end position="429"/>
    </location>
</feature>
<evidence type="ECO:0000313" key="2">
    <source>
        <dbReference type="EMBL" id="GIL60278.1"/>
    </source>
</evidence>
<reference evidence="2" key="1">
    <citation type="journal article" date="2021" name="Proc. Natl. Acad. Sci. U.S.A.">
        <title>Three genomes in the algal genus Volvox reveal the fate of a haploid sex-determining region after a transition to homothallism.</title>
        <authorList>
            <person name="Yamamoto K."/>
            <person name="Hamaji T."/>
            <person name="Kawai-Toyooka H."/>
            <person name="Matsuzaki R."/>
            <person name="Takahashi F."/>
            <person name="Nishimura Y."/>
            <person name="Kawachi M."/>
            <person name="Noguchi H."/>
            <person name="Minakuchi Y."/>
            <person name="Umen J.G."/>
            <person name="Toyoda A."/>
            <person name="Nozaki H."/>
        </authorList>
    </citation>
    <scope>NUCLEOTIDE SEQUENCE</scope>
    <source>
        <strain evidence="2">NIES-3780</strain>
    </source>
</reference>
<feature type="compositionally biased region" description="Basic and acidic residues" evidence="1">
    <location>
        <begin position="374"/>
        <end position="391"/>
    </location>
</feature>
<proteinExistence type="predicted"/>
<dbReference type="EMBL" id="BNCO01000039">
    <property type="protein sequence ID" value="GIL60278.1"/>
    <property type="molecule type" value="Genomic_DNA"/>
</dbReference>
<dbReference type="GO" id="GO:0006629">
    <property type="term" value="P:lipid metabolic process"/>
    <property type="evidence" value="ECO:0007669"/>
    <property type="project" value="InterPro"/>
</dbReference>
<name>A0A8J4BF75_9CHLO</name>
<evidence type="ECO:0000313" key="3">
    <source>
        <dbReference type="Proteomes" id="UP000747399"/>
    </source>
</evidence>
<dbReference type="Proteomes" id="UP000747399">
    <property type="component" value="Unassembled WGS sequence"/>
</dbReference>
<comment type="caution">
    <text evidence="2">The sequence shown here is derived from an EMBL/GenBank/DDBJ whole genome shotgun (WGS) entry which is preliminary data.</text>
</comment>
<organism evidence="2 3">
    <name type="scientific">Volvox africanus</name>
    <dbReference type="NCBI Taxonomy" id="51714"/>
    <lineage>
        <taxon>Eukaryota</taxon>
        <taxon>Viridiplantae</taxon>
        <taxon>Chlorophyta</taxon>
        <taxon>core chlorophytes</taxon>
        <taxon>Chlorophyceae</taxon>
        <taxon>CS clade</taxon>
        <taxon>Chlamydomonadales</taxon>
        <taxon>Volvocaceae</taxon>
        <taxon>Volvox</taxon>
    </lineage>
</organism>